<protein>
    <submittedName>
        <fullName evidence="1">Uncharacterized protein</fullName>
    </submittedName>
</protein>
<accession>A0ACB8Z1H6</accession>
<evidence type="ECO:0000313" key="1">
    <source>
        <dbReference type="EMBL" id="KAI3691321.1"/>
    </source>
</evidence>
<proteinExistence type="predicted"/>
<dbReference type="EMBL" id="CM042017">
    <property type="protein sequence ID" value="KAI3691321.1"/>
    <property type="molecule type" value="Genomic_DNA"/>
</dbReference>
<reference evidence="2" key="1">
    <citation type="journal article" date="2022" name="Mol. Ecol. Resour.">
        <title>The genomes of chicory, endive, great burdock and yacon provide insights into Asteraceae palaeo-polyploidization history and plant inulin production.</title>
        <authorList>
            <person name="Fan W."/>
            <person name="Wang S."/>
            <person name="Wang H."/>
            <person name="Wang A."/>
            <person name="Jiang F."/>
            <person name="Liu H."/>
            <person name="Zhao H."/>
            <person name="Xu D."/>
            <person name="Zhang Y."/>
        </authorList>
    </citation>
    <scope>NUCLEOTIDE SEQUENCE [LARGE SCALE GENOMIC DNA]</scope>
    <source>
        <strain evidence="2">cv. Punajuju</strain>
    </source>
</reference>
<sequence length="138" mass="15741">MITHFCWAAGVKVFETNRLYIPPVRNIGRRDYNNFARNAGLDEIPSTNPTAIKRRHLGVEEDMSETPHIDPIAIPGQSQPFRDEPPWPQIMIRSQLDDISSQINDMRSHFDARFGTIETRLLAVETACQAIKNMFGFA</sequence>
<keyword evidence="2" id="KW-1185">Reference proteome</keyword>
<gene>
    <name evidence="1" type="ORF">L2E82_49644</name>
</gene>
<evidence type="ECO:0000313" key="2">
    <source>
        <dbReference type="Proteomes" id="UP001055811"/>
    </source>
</evidence>
<dbReference type="Proteomes" id="UP001055811">
    <property type="component" value="Linkage Group LG09"/>
</dbReference>
<organism evidence="1 2">
    <name type="scientific">Cichorium intybus</name>
    <name type="common">Chicory</name>
    <dbReference type="NCBI Taxonomy" id="13427"/>
    <lineage>
        <taxon>Eukaryota</taxon>
        <taxon>Viridiplantae</taxon>
        <taxon>Streptophyta</taxon>
        <taxon>Embryophyta</taxon>
        <taxon>Tracheophyta</taxon>
        <taxon>Spermatophyta</taxon>
        <taxon>Magnoliopsida</taxon>
        <taxon>eudicotyledons</taxon>
        <taxon>Gunneridae</taxon>
        <taxon>Pentapetalae</taxon>
        <taxon>asterids</taxon>
        <taxon>campanulids</taxon>
        <taxon>Asterales</taxon>
        <taxon>Asteraceae</taxon>
        <taxon>Cichorioideae</taxon>
        <taxon>Cichorieae</taxon>
        <taxon>Cichoriinae</taxon>
        <taxon>Cichorium</taxon>
    </lineage>
</organism>
<reference evidence="1 2" key="2">
    <citation type="journal article" date="2022" name="Mol. Ecol. Resour.">
        <title>The genomes of chicory, endive, great burdock and yacon provide insights into Asteraceae paleo-polyploidization history and plant inulin production.</title>
        <authorList>
            <person name="Fan W."/>
            <person name="Wang S."/>
            <person name="Wang H."/>
            <person name="Wang A."/>
            <person name="Jiang F."/>
            <person name="Liu H."/>
            <person name="Zhao H."/>
            <person name="Xu D."/>
            <person name="Zhang Y."/>
        </authorList>
    </citation>
    <scope>NUCLEOTIDE SEQUENCE [LARGE SCALE GENOMIC DNA]</scope>
    <source>
        <strain evidence="2">cv. Punajuju</strain>
        <tissue evidence="1">Leaves</tissue>
    </source>
</reference>
<comment type="caution">
    <text evidence="1">The sequence shown here is derived from an EMBL/GenBank/DDBJ whole genome shotgun (WGS) entry which is preliminary data.</text>
</comment>
<name>A0ACB8Z1H6_CICIN</name>